<feature type="compositionally biased region" description="Polar residues" evidence="1">
    <location>
        <begin position="1153"/>
        <end position="1175"/>
    </location>
</feature>
<dbReference type="Proteomes" id="UP000185984">
    <property type="component" value="Unassembled WGS sequence"/>
</dbReference>
<dbReference type="NCBIfam" id="NF038301">
    <property type="entry name" value="EPS_HpsA"/>
    <property type="match status" value="1"/>
</dbReference>
<keyword evidence="2" id="KW-0812">Transmembrane</keyword>
<name>A0A1U7HC01_9CHRO</name>
<feature type="region of interest" description="Disordered" evidence="1">
    <location>
        <begin position="1310"/>
        <end position="1342"/>
    </location>
</feature>
<feature type="region of interest" description="Disordered" evidence="1">
    <location>
        <begin position="474"/>
        <end position="495"/>
    </location>
</feature>
<sequence length="1558" mass="171410">MVERKSTKVLIRILRKLVKFNVTLARRGLRWLVRSFLISRRRRRLQGGFVLPTTTMLLLVVTLVTAAVLTRSLNRTTQVVGDYQAKEIYNAASPAIDRAKAKLEALFNDSRLPNGVPAQEVLLSMMLNDGSNGVAIQRDSNGQVDDKYTLPREKRLDINGDGKLDNAWSYQIDSNQDGKLDQKDPTIAYSIILQSPDESDTNGLSNQKDTAIASRASRLLTRNGPFSAVQANQACRQLDENSGNAAVERGWFNVNAATLRKNFQVNAVVIPAENQRATAALEFQQDRQLDRGNKWGGWFRGDLEIFPGPQFNWNGALHTEGSLIVGDSSSFTGYLISAPSSCLYTRDASEITVTQVVDDNGQVTFQGQVVNGSIKTNTFAGSSIFHLFNGTGTAPITSGTNPNVTINNDSHSVNRTRITPADVALDPVPLYTQDVSRARRTTDPTNTSVRRSEWNTSSFVERRRIFNQQEPKPYVDDTYRADNRYGPKPNYGRDTRLAIPGRIGELIRSDAASFTELTSDNPIGNNLDNLGLDGYWERRARREGLRIIVGQRLELANPLGQPTGSITNEARQRRALRDNLAAVQASAIYHYKYPATSTNANDVAAHSSGYLPVACLATTAHPGTAATINNSTTFNSITINGTPRVNTDFLTGNGTNGWEFNPPAGVTTDSAFANAIAVGQPLRKALTNLAYFAGDPFGAFPARQDTATNRAVPSVAQPQVHPHPVLTQWGNFSELRRVIALLDSGTTYADLSLADKTTLHTASCMMGMLAYNLQNIEDAYKEIADDESGSASTNALGVQFSQLMDGVATNGNPEIGRPSNGTNICTSKGDGTSCPSNTYNPDYFAQFTAEEWINALSNSPGLGANRDELLRKARLIFARQQILRDRTFGFQPSSNAFLAGVGAGNGYNAATGRYTIQHINAGDFSPGQIFRVSCDPNSFIKNGKGNANGLERARLGLTMAFCSQAEEAKYPSLFYLFPVAEHDHCGEASATALAANPRATVLQPNTQPYVANTYIFNNNVAITDDVNHGYFYRVIDDTNGNGIENGTEDSIKVIALQPRTRNNWLLPNTTTTSGRINIIRDNTTSVGIPFLDKGMFNGREMMSVRVLDIDLDLLRRNTIRGVTDDAWLPKGGIVYAFREDAVREDGIARPAGSANSLMNANTPQDPPITSANGITTKPVDYYADPDRRPYGFRLRNGTDLRRVNPSNKSFTIPDNENIRGISFISDNPVYIQGDFNLHLVSNTNTRLEEFSQLLQDNYSNFYSRSTLDERFARPNTDTWRPSEILADAVTILSDNFCDGGIQDSFTTAGNSSGAQINSAESTEYGCPSGSDRRTSYLNQNRPRNSLGSGQYWLRENDEATSPIRISVNGNPMYCGVDRLPCPDSEVREYTIGDRRSYYTFSDGKSRNPASDNTRVNAIIISGIVPSQAQQSYGGLHNFPRFLESWSNRNLYISGAFLQLNFSTYATAPFDQDAWEPGAPAQSAELIQYYGAPNRRWGYDVGLQYAPAGPVSRRFVTTGKTRSEFYRELNTNDPYIKQLRCAKDKDKKYINQNASSVCS</sequence>
<evidence type="ECO:0000313" key="3">
    <source>
        <dbReference type="EMBL" id="OKH21117.1"/>
    </source>
</evidence>
<keyword evidence="4" id="KW-1185">Reference proteome</keyword>
<evidence type="ECO:0000313" key="4">
    <source>
        <dbReference type="Proteomes" id="UP000185984"/>
    </source>
</evidence>
<protein>
    <submittedName>
        <fullName evidence="3">Uncharacterized protein</fullName>
    </submittedName>
</protein>
<feature type="region of interest" description="Disordered" evidence="1">
    <location>
        <begin position="1152"/>
        <end position="1179"/>
    </location>
</feature>
<dbReference type="RefSeq" id="WP_073551624.1">
    <property type="nucleotide sequence ID" value="NZ_CAWMVK010000024.1"/>
</dbReference>
<keyword evidence="2" id="KW-1133">Transmembrane helix</keyword>
<dbReference type="EMBL" id="MRCC01000030">
    <property type="protein sequence ID" value="OKH21117.1"/>
    <property type="molecule type" value="Genomic_DNA"/>
</dbReference>
<accession>A0A1U7HC01</accession>
<evidence type="ECO:0000256" key="2">
    <source>
        <dbReference type="SAM" id="Phobius"/>
    </source>
</evidence>
<dbReference type="STRING" id="247279.NIES1031_22265"/>
<proteinExistence type="predicted"/>
<keyword evidence="2" id="KW-0472">Membrane</keyword>
<comment type="caution">
    <text evidence="3">The sequence shown here is derived from an EMBL/GenBank/DDBJ whole genome shotgun (WGS) entry which is preliminary data.</text>
</comment>
<dbReference type="OrthoDB" id="468482at2"/>
<dbReference type="InterPro" id="IPR049774">
    <property type="entry name" value="EPS_HpsA-like"/>
</dbReference>
<evidence type="ECO:0000256" key="1">
    <source>
        <dbReference type="SAM" id="MobiDB-lite"/>
    </source>
</evidence>
<gene>
    <name evidence="3" type="ORF">NIES1031_22265</name>
</gene>
<reference evidence="3 4" key="1">
    <citation type="submission" date="2016-11" db="EMBL/GenBank/DDBJ databases">
        <title>Draft Genome Sequences of Nine Cyanobacterial Strains from Diverse Habitats.</title>
        <authorList>
            <person name="Zhu T."/>
            <person name="Hou S."/>
            <person name="Lu X."/>
            <person name="Hess W.R."/>
        </authorList>
    </citation>
    <scope>NUCLEOTIDE SEQUENCE [LARGE SCALE GENOMIC DNA]</scope>
    <source>
        <strain evidence="3 4">5.2 s.c.1</strain>
    </source>
</reference>
<feature type="transmembrane region" description="Helical" evidence="2">
    <location>
        <begin position="49"/>
        <end position="69"/>
    </location>
</feature>
<organism evidence="3 4">
    <name type="scientific">Chroogloeocystis siderophila 5.2 s.c.1</name>
    <dbReference type="NCBI Taxonomy" id="247279"/>
    <lineage>
        <taxon>Bacteria</taxon>
        <taxon>Bacillati</taxon>
        <taxon>Cyanobacteriota</taxon>
        <taxon>Cyanophyceae</taxon>
        <taxon>Oscillatoriophycideae</taxon>
        <taxon>Chroococcales</taxon>
        <taxon>Chroococcaceae</taxon>
        <taxon>Chroogloeocystis</taxon>
    </lineage>
</organism>
<feature type="compositionally biased region" description="Polar residues" evidence="1">
    <location>
        <begin position="1310"/>
        <end position="1321"/>
    </location>
</feature>